<organism evidence="10 11">
    <name type="scientific">Halothermothrix orenii (strain H 168 / OCM 544 / DSM 9562)</name>
    <dbReference type="NCBI Taxonomy" id="373903"/>
    <lineage>
        <taxon>Bacteria</taxon>
        <taxon>Bacillati</taxon>
        <taxon>Bacillota</taxon>
        <taxon>Clostridia</taxon>
        <taxon>Halanaerobiales</taxon>
        <taxon>Halothermotrichaceae</taxon>
        <taxon>Halothermothrix</taxon>
    </lineage>
</organism>
<feature type="transmembrane region" description="Helical" evidence="8">
    <location>
        <begin position="292"/>
        <end position="311"/>
    </location>
</feature>
<dbReference type="GO" id="GO:0009103">
    <property type="term" value="P:lipopolysaccharide biosynthetic process"/>
    <property type="evidence" value="ECO:0007669"/>
    <property type="project" value="UniProtKB-ARBA"/>
</dbReference>
<sequence length="465" mass="54191">MTKKARIIYSVVVGFSALYNFTLPLHPDEAYYWVWSRNLQLSYFDHPPMVAYLIKMMTLLGQHEFVIRLVSVFCVAGAAYLVYRLAEDMFNSRVAEISLGVFLFMPLVQSGFIVVTPDSPLVFFWTLTFYCFYNYVFREKRKYIYLAGIAAGMLLLSKYTGVLLLGSLFFYLTFSKKRKLFKRPELYAAGVLALLVFLPVIIWNYQHGWASFKFQFSHGVADKKVFNPSALGEFIASQVMVFNPVFATGFLILFIKNIKDVIKNKYLYLLTWPFAFTLLFFVYNSAFKKAEANWAGPAYITAAIILAYWIDKHKLKKFFIAGLIMAIFLIIVMRFPEFIPGYPEQAVLKKDFYGHNFIYSEASQYLGPGIILSDSYQNASEAQFYLKGRPEVYIITQTRYSNYNLWSKEVKENIENGEIKEAIYIGASDKKDELLTYFDDVYLLDRIKYNGRFVQRLFYVYRCYN</sequence>
<evidence type="ECO:0000259" key="9">
    <source>
        <dbReference type="Pfam" id="PF13231"/>
    </source>
</evidence>
<evidence type="ECO:0000256" key="1">
    <source>
        <dbReference type="ARBA" id="ARBA00004651"/>
    </source>
</evidence>
<keyword evidence="3" id="KW-0328">Glycosyltransferase</keyword>
<evidence type="ECO:0000256" key="8">
    <source>
        <dbReference type="SAM" id="Phobius"/>
    </source>
</evidence>
<dbReference type="KEGG" id="hor:Hore_18820"/>
<evidence type="ECO:0000256" key="5">
    <source>
        <dbReference type="ARBA" id="ARBA00022692"/>
    </source>
</evidence>
<feature type="transmembrane region" description="Helical" evidence="8">
    <location>
        <begin position="95"/>
        <end position="115"/>
    </location>
</feature>
<dbReference type="HOGENOM" id="CLU_016165_3_0_9"/>
<dbReference type="STRING" id="373903.Hore_18820"/>
<evidence type="ECO:0000256" key="4">
    <source>
        <dbReference type="ARBA" id="ARBA00022679"/>
    </source>
</evidence>
<dbReference type="EMBL" id="CP001098">
    <property type="protein sequence ID" value="ACL70631.1"/>
    <property type="molecule type" value="Genomic_DNA"/>
</dbReference>
<keyword evidence="5 8" id="KW-0812">Transmembrane</keyword>
<keyword evidence="4 10" id="KW-0808">Transferase</keyword>
<dbReference type="RefSeq" id="WP_015923600.1">
    <property type="nucleotide sequence ID" value="NC_011899.1"/>
</dbReference>
<comment type="subcellular location">
    <subcellularLocation>
        <location evidence="1">Cell membrane</location>
        <topology evidence="1">Multi-pass membrane protein</topology>
    </subcellularLocation>
</comment>
<dbReference type="PANTHER" id="PTHR33908:SF11">
    <property type="entry name" value="MEMBRANE PROTEIN"/>
    <property type="match status" value="1"/>
</dbReference>
<dbReference type="GO" id="GO:0016763">
    <property type="term" value="F:pentosyltransferase activity"/>
    <property type="evidence" value="ECO:0007669"/>
    <property type="project" value="TreeGrafter"/>
</dbReference>
<keyword evidence="6 8" id="KW-1133">Transmembrane helix</keyword>
<gene>
    <name evidence="10" type="ordered locus">Hore_18820</name>
</gene>
<dbReference type="InterPro" id="IPR050297">
    <property type="entry name" value="LipidA_mod_glycosyltrf_83"/>
</dbReference>
<keyword evidence="7 8" id="KW-0472">Membrane</keyword>
<dbReference type="eggNOG" id="COG0614">
    <property type="taxonomic scope" value="Bacteria"/>
</dbReference>
<evidence type="ECO:0000313" key="11">
    <source>
        <dbReference type="Proteomes" id="UP000000719"/>
    </source>
</evidence>
<evidence type="ECO:0000256" key="7">
    <source>
        <dbReference type="ARBA" id="ARBA00023136"/>
    </source>
</evidence>
<proteinExistence type="predicted"/>
<feature type="transmembrane region" description="Helical" evidence="8">
    <location>
        <begin position="318"/>
        <end position="335"/>
    </location>
</feature>
<dbReference type="CAZy" id="GT83">
    <property type="family name" value="Glycosyltransferase Family 83"/>
</dbReference>
<accession>B8CZB2</accession>
<evidence type="ECO:0000256" key="2">
    <source>
        <dbReference type="ARBA" id="ARBA00022475"/>
    </source>
</evidence>
<evidence type="ECO:0000256" key="3">
    <source>
        <dbReference type="ARBA" id="ARBA00022676"/>
    </source>
</evidence>
<feature type="transmembrane region" description="Helical" evidence="8">
    <location>
        <begin position="7"/>
        <end position="26"/>
    </location>
</feature>
<dbReference type="Pfam" id="PF13231">
    <property type="entry name" value="PMT_2"/>
    <property type="match status" value="1"/>
</dbReference>
<dbReference type="AlphaFoldDB" id="B8CZB2"/>
<evidence type="ECO:0000256" key="6">
    <source>
        <dbReference type="ARBA" id="ARBA00022989"/>
    </source>
</evidence>
<dbReference type="Proteomes" id="UP000000719">
    <property type="component" value="Chromosome"/>
</dbReference>
<protein>
    <submittedName>
        <fullName evidence="10">Glycosyl transferase family 39</fullName>
    </submittedName>
</protein>
<feature type="transmembrane region" description="Helical" evidence="8">
    <location>
        <begin position="266"/>
        <end position="286"/>
    </location>
</feature>
<dbReference type="eggNOG" id="COG1807">
    <property type="taxonomic scope" value="Bacteria"/>
</dbReference>
<keyword evidence="11" id="KW-1185">Reference proteome</keyword>
<reference evidence="10 11" key="1">
    <citation type="journal article" date="2009" name="PLoS ONE">
        <title>Genome analysis of the anaerobic thermohalophilic bacterium Halothermothrix orenii.</title>
        <authorList>
            <person name="Mavromatis K."/>
            <person name="Ivanova N."/>
            <person name="Anderson I."/>
            <person name="Lykidis A."/>
            <person name="Hooper S.D."/>
            <person name="Sun H."/>
            <person name="Kunin V."/>
            <person name="Lapidus A."/>
            <person name="Hugenholtz P."/>
            <person name="Patel B."/>
            <person name="Kyrpides N.C."/>
        </authorList>
    </citation>
    <scope>NUCLEOTIDE SEQUENCE [LARGE SCALE GENOMIC DNA]</scope>
    <source>
        <strain evidence="11">H 168 / OCM 544 / DSM 9562</strain>
    </source>
</reference>
<feature type="domain" description="Glycosyltransferase RgtA/B/C/D-like" evidence="9">
    <location>
        <begin position="45"/>
        <end position="203"/>
    </location>
</feature>
<feature type="transmembrane region" description="Helical" evidence="8">
    <location>
        <begin position="65"/>
        <end position="83"/>
    </location>
</feature>
<feature type="transmembrane region" description="Helical" evidence="8">
    <location>
        <begin position="143"/>
        <end position="174"/>
    </location>
</feature>
<name>B8CZB2_HALOH</name>
<dbReference type="InterPro" id="IPR038731">
    <property type="entry name" value="RgtA/B/C-like"/>
</dbReference>
<feature type="transmembrane region" description="Helical" evidence="8">
    <location>
        <begin position="186"/>
        <end position="205"/>
    </location>
</feature>
<dbReference type="OrthoDB" id="8933800at2"/>
<dbReference type="PANTHER" id="PTHR33908">
    <property type="entry name" value="MANNOSYLTRANSFERASE YKCB-RELATED"/>
    <property type="match status" value="1"/>
</dbReference>
<keyword evidence="2" id="KW-1003">Cell membrane</keyword>
<dbReference type="GO" id="GO:0005886">
    <property type="term" value="C:plasma membrane"/>
    <property type="evidence" value="ECO:0007669"/>
    <property type="project" value="UniProtKB-SubCell"/>
</dbReference>
<evidence type="ECO:0000313" key="10">
    <source>
        <dbReference type="EMBL" id="ACL70631.1"/>
    </source>
</evidence>